<comment type="function">
    <text evidence="6">Component of the PRP19-CDC5L complex that forms an integral part of the spliceosome and is required for activating pre-mRNA splicing. Participates in AID/AICDA-mediated somatic hypermutation (SHM) and class-switch recombination (CSR), 2 processes resulting in the production of high-affinity, mutated isotype-switched antibodies.</text>
</comment>
<dbReference type="Gene3D" id="1.25.10.10">
    <property type="entry name" value="Leucine-rich Repeat Variant"/>
    <property type="match status" value="1"/>
</dbReference>
<sequence>MDIGELLSYKPKSPKRKALDDTVEEEETSAEDARKKRKYSSSSSSSKMKYQEMERLEQEKIRQEELEREKQEEEKIKTLIEETEEKEVLNELMLKKMILLFEKRTLKNREMRIKFPDNAEKFMESEIELHTTIQELHAIATVPDLYPLLVQLKAVSSMLELVLHENTDIAVAVVDLLQELTDVDVLNESEEGTESLLTALLDQQVCALLVQNLERLDETVKEESDGVHNTLGIFENLCELKPDVIHDIGKQGIIQWSLKRLKAKIPFDGNKLYTSEILSILCQKNNENRKLLGDLDGIDILLQQLAYYKRHDPNTPEEQEMMENLFDTLCSCLMLEENKERFLKGEGLQLMNLMLRERKVSRNGSLKVLDHAICGPSGKDNANKFVDILGLRTIFPLFMKTPKKNRRKIITVEEHEEHVVSIKANMLRNCSGPQRQRLLVNPPINILCCRACGVNQSQHVAQL</sequence>
<evidence type="ECO:0000256" key="3">
    <source>
        <dbReference type="ARBA" id="ARBA00022737"/>
    </source>
</evidence>
<evidence type="ECO:0000256" key="5">
    <source>
        <dbReference type="ARBA" id="ARBA00023242"/>
    </source>
</evidence>
<proteinExistence type="predicted"/>
<evidence type="ECO:0000256" key="9">
    <source>
        <dbReference type="ARBA" id="ARBA00083862"/>
    </source>
</evidence>
<name>A0A3Q0JCP0_DIACI</name>
<gene>
    <name evidence="13" type="primary">LOC103518653</name>
</gene>
<feature type="compositionally biased region" description="Basic and acidic residues" evidence="10">
    <location>
        <begin position="49"/>
        <end position="58"/>
    </location>
</feature>
<evidence type="ECO:0000256" key="1">
    <source>
        <dbReference type="ARBA" id="ARBA00004123"/>
    </source>
</evidence>
<evidence type="ECO:0000256" key="7">
    <source>
        <dbReference type="ARBA" id="ARBA00061776"/>
    </source>
</evidence>
<organism evidence="12 13">
    <name type="scientific">Diaphorina citri</name>
    <name type="common">Asian citrus psyllid</name>
    <dbReference type="NCBI Taxonomy" id="121845"/>
    <lineage>
        <taxon>Eukaryota</taxon>
        <taxon>Metazoa</taxon>
        <taxon>Ecdysozoa</taxon>
        <taxon>Arthropoda</taxon>
        <taxon>Hexapoda</taxon>
        <taxon>Insecta</taxon>
        <taxon>Pterygota</taxon>
        <taxon>Neoptera</taxon>
        <taxon>Paraneoptera</taxon>
        <taxon>Hemiptera</taxon>
        <taxon>Sternorrhyncha</taxon>
        <taxon>Psylloidea</taxon>
        <taxon>Psyllidae</taxon>
        <taxon>Diaphorininae</taxon>
        <taxon>Diaphorina</taxon>
    </lineage>
</organism>
<evidence type="ECO:0000256" key="10">
    <source>
        <dbReference type="SAM" id="MobiDB-lite"/>
    </source>
</evidence>
<dbReference type="GO" id="GO:0010467">
    <property type="term" value="P:gene expression"/>
    <property type="evidence" value="ECO:0007669"/>
    <property type="project" value="UniProtKB-ARBA"/>
</dbReference>
<dbReference type="RefSeq" id="XP_026686194.1">
    <property type="nucleotide sequence ID" value="XM_026830393.1"/>
</dbReference>
<evidence type="ECO:0000256" key="2">
    <source>
        <dbReference type="ARBA" id="ARBA00022553"/>
    </source>
</evidence>
<evidence type="ECO:0000313" key="13">
    <source>
        <dbReference type="RefSeq" id="XP_026686194.1"/>
    </source>
</evidence>
<dbReference type="PANTHER" id="PTHR14978">
    <property type="entry name" value="BETA-CATENIN-LIKE PROTEIN 1 NUCLEAR ASSOCIATED PROTEIN"/>
    <property type="match status" value="1"/>
</dbReference>
<dbReference type="PANTHER" id="PTHR14978:SF0">
    <property type="entry name" value="BETA-CATENIN-LIKE PROTEIN 1"/>
    <property type="match status" value="1"/>
</dbReference>
<dbReference type="SMART" id="SM01156">
    <property type="entry name" value="DUF1716"/>
    <property type="match status" value="1"/>
</dbReference>
<evidence type="ECO:0000259" key="11">
    <source>
        <dbReference type="SMART" id="SM01156"/>
    </source>
</evidence>
<accession>A0A3Q0JCP0</accession>
<evidence type="ECO:0000256" key="6">
    <source>
        <dbReference type="ARBA" id="ARBA00058456"/>
    </source>
</evidence>
<dbReference type="Pfam" id="PF08216">
    <property type="entry name" value="CTNNBL"/>
    <property type="match status" value="1"/>
</dbReference>
<comment type="subcellular location">
    <subcellularLocation>
        <location evidence="1">Nucleus</location>
    </subcellularLocation>
</comment>
<dbReference type="InterPro" id="IPR016024">
    <property type="entry name" value="ARM-type_fold"/>
</dbReference>
<evidence type="ECO:0000256" key="8">
    <source>
        <dbReference type="ARBA" id="ARBA00070106"/>
    </source>
</evidence>
<dbReference type="InterPro" id="IPR039678">
    <property type="entry name" value="CTNNBL1"/>
</dbReference>
<protein>
    <recommendedName>
        <fullName evidence="8">Beta-catenin-like protein 1</fullName>
    </recommendedName>
    <alternativeName>
        <fullName evidence="9">Nuclear-associated protein</fullName>
    </alternativeName>
</protein>
<keyword evidence="12" id="KW-1185">Reference proteome</keyword>
<evidence type="ECO:0000313" key="12">
    <source>
        <dbReference type="Proteomes" id="UP000079169"/>
    </source>
</evidence>
<feature type="compositionally biased region" description="Acidic residues" evidence="10">
    <location>
        <begin position="21"/>
        <end position="30"/>
    </location>
</feature>
<dbReference type="InterPro" id="IPR011989">
    <property type="entry name" value="ARM-like"/>
</dbReference>
<keyword evidence="2" id="KW-0597">Phosphoprotein</keyword>
<dbReference type="FunFam" id="1.25.10.10:FF:001136">
    <property type="entry name" value="Beta-catenin-like protein 1"/>
    <property type="match status" value="1"/>
</dbReference>
<evidence type="ECO:0000256" key="4">
    <source>
        <dbReference type="ARBA" id="ARBA00023054"/>
    </source>
</evidence>
<dbReference type="GO" id="GO:0005681">
    <property type="term" value="C:spliceosomal complex"/>
    <property type="evidence" value="ECO:0007669"/>
    <property type="project" value="TreeGrafter"/>
</dbReference>
<dbReference type="Proteomes" id="UP000079169">
    <property type="component" value="Unplaced"/>
</dbReference>
<feature type="region of interest" description="Disordered" evidence="10">
    <location>
        <begin position="1"/>
        <end position="58"/>
    </location>
</feature>
<keyword evidence="5" id="KW-0539">Nucleus</keyword>
<feature type="domain" description="Beta-catenin-like protein 1 N-terminal" evidence="11">
    <location>
        <begin position="69"/>
        <end position="174"/>
    </location>
</feature>
<comment type="subunit">
    <text evidence="7">Component of the PRP19-CDC5L splicing complex composed of a core complex comprising a homotetramer of PRPF19, CDC5L, PLRG1 and BCAS2, and at least three less stably associated proteins CTNNBL1, CWC15 and HSPA8. Interacts directly with CWC15 and CDC5L in the complex. Interacts with AICDA; the interaction is important for the antibody diversification activity of AICDA. Interacts with PRPF31 (via its NLS). Interacts (via its N-terminal NLS) with KPNA1 and KPNA2.</text>
</comment>
<dbReference type="AlphaFoldDB" id="A0A3Q0JCP0"/>
<dbReference type="SUPFAM" id="SSF48371">
    <property type="entry name" value="ARM repeat"/>
    <property type="match status" value="1"/>
</dbReference>
<reference evidence="13" key="1">
    <citation type="submission" date="2025-08" db="UniProtKB">
        <authorList>
            <consortium name="RefSeq"/>
        </authorList>
    </citation>
    <scope>IDENTIFICATION</scope>
</reference>
<dbReference type="GeneID" id="103518653"/>
<keyword evidence="3" id="KW-0677">Repeat</keyword>
<dbReference type="InterPro" id="IPR013180">
    <property type="entry name" value="CTNNBL1_N"/>
</dbReference>
<keyword evidence="4" id="KW-0175">Coiled coil</keyword>